<dbReference type="Pfam" id="PF00507">
    <property type="entry name" value="Oxidored_q4"/>
    <property type="match status" value="1"/>
</dbReference>
<evidence type="ECO:0000256" key="6">
    <source>
        <dbReference type="ARBA" id="ARBA00023136"/>
    </source>
</evidence>
<evidence type="ECO:0000313" key="10">
    <source>
        <dbReference type="Proteomes" id="UP000235731"/>
    </source>
</evidence>
<comment type="caution">
    <text evidence="9">The sequence shown here is derived from an EMBL/GenBank/DDBJ whole genome shotgun (WGS) entry which is preliminary data.</text>
</comment>
<dbReference type="EMBL" id="PNIE01000022">
    <property type="protein sequence ID" value="PMP64025.1"/>
    <property type="molecule type" value="Genomic_DNA"/>
</dbReference>
<gene>
    <name evidence="7" type="primary">nuoA</name>
    <name evidence="9" type="ORF">C0197_01440</name>
</gene>
<keyword evidence="5 7" id="KW-1133">Transmembrane helix</keyword>
<comment type="similarity">
    <text evidence="2 7 8">Belongs to the complex I subunit 3 family.</text>
</comment>
<dbReference type="GO" id="GO:0005886">
    <property type="term" value="C:plasma membrane"/>
    <property type="evidence" value="ECO:0007669"/>
    <property type="project" value="UniProtKB-SubCell"/>
</dbReference>
<feature type="transmembrane region" description="Helical" evidence="7">
    <location>
        <begin position="86"/>
        <end position="108"/>
    </location>
</feature>
<keyword evidence="6 7" id="KW-0472">Membrane</keyword>
<evidence type="ECO:0000256" key="4">
    <source>
        <dbReference type="ARBA" id="ARBA00022692"/>
    </source>
</evidence>
<feature type="transmembrane region" description="Helical" evidence="7">
    <location>
        <begin position="59"/>
        <end position="80"/>
    </location>
</feature>
<name>A0A2N7PKV8_9BACT</name>
<keyword evidence="3 7" id="KW-0813">Transport</keyword>
<evidence type="ECO:0000256" key="5">
    <source>
        <dbReference type="ARBA" id="ARBA00022989"/>
    </source>
</evidence>
<accession>A0A2N7PKV8</accession>
<evidence type="ECO:0000313" key="9">
    <source>
        <dbReference type="EMBL" id="PMP64025.1"/>
    </source>
</evidence>
<keyword evidence="4 7" id="KW-0812">Transmembrane</keyword>
<dbReference type="InterPro" id="IPR023043">
    <property type="entry name" value="NAD(P)H_OxRDtase_bac/plastid"/>
</dbReference>
<dbReference type="GO" id="GO:0048038">
    <property type="term" value="F:quinone binding"/>
    <property type="evidence" value="ECO:0007669"/>
    <property type="project" value="UniProtKB-KW"/>
</dbReference>
<reference evidence="9 10" key="1">
    <citation type="submission" date="2018-01" db="EMBL/GenBank/DDBJ databases">
        <title>Metagenomic assembled genomes from two thermal pools in the Uzon Caldera, Kamchatka, Russia.</title>
        <authorList>
            <person name="Wilkins L."/>
            <person name="Ettinger C."/>
        </authorList>
    </citation>
    <scope>NUCLEOTIDE SEQUENCE [LARGE SCALE GENOMIC DNA]</scope>
    <source>
        <strain evidence="9">ZAV-15</strain>
    </source>
</reference>
<keyword evidence="7 8" id="KW-0874">Quinone</keyword>
<evidence type="ECO:0000256" key="2">
    <source>
        <dbReference type="ARBA" id="ARBA00008472"/>
    </source>
</evidence>
<evidence type="ECO:0000256" key="3">
    <source>
        <dbReference type="ARBA" id="ARBA00022448"/>
    </source>
</evidence>
<evidence type="ECO:0000256" key="8">
    <source>
        <dbReference type="RuleBase" id="RU003639"/>
    </source>
</evidence>
<comment type="function">
    <text evidence="7">NDH-1 shuttles electrons from NADH, via FMN and iron-sulfur (Fe-S) centers, to quinones in the respiratory chain. The immediate electron acceptor for the enzyme in this species is believed to be ubiquinone. Couples the redox reaction to proton translocation (for every two electrons transferred, four hydrogen ions are translocated across the cytoplasmic membrane), and thus conserves the redox energy in a proton gradient.</text>
</comment>
<organism evidence="9 10">
    <name type="scientific">Caldimicrobium thiodismutans</name>
    <dbReference type="NCBI Taxonomy" id="1653476"/>
    <lineage>
        <taxon>Bacteria</taxon>
        <taxon>Pseudomonadati</taxon>
        <taxon>Thermodesulfobacteriota</taxon>
        <taxon>Thermodesulfobacteria</taxon>
        <taxon>Thermodesulfobacteriales</taxon>
        <taxon>Thermodesulfobacteriaceae</taxon>
        <taxon>Caldimicrobium</taxon>
    </lineage>
</organism>
<dbReference type="HAMAP" id="MF_01394">
    <property type="entry name" value="NDH1_NuoA"/>
    <property type="match status" value="1"/>
</dbReference>
<comment type="catalytic activity">
    <reaction evidence="7 8">
        <text>a quinone + NADH + 5 H(+)(in) = a quinol + NAD(+) + 4 H(+)(out)</text>
        <dbReference type="Rhea" id="RHEA:57888"/>
        <dbReference type="ChEBI" id="CHEBI:15378"/>
        <dbReference type="ChEBI" id="CHEBI:24646"/>
        <dbReference type="ChEBI" id="CHEBI:57540"/>
        <dbReference type="ChEBI" id="CHEBI:57945"/>
        <dbReference type="ChEBI" id="CHEBI:132124"/>
    </reaction>
</comment>
<dbReference type="GO" id="GO:0050136">
    <property type="term" value="F:NADH dehydrogenase (quinone) (non-electrogenic) activity"/>
    <property type="evidence" value="ECO:0007669"/>
    <property type="project" value="UniProtKB-UniRule"/>
</dbReference>
<sequence length="117" mass="13573">MGYLFPFLIFAFLVFLIGISMLIGNKILSIKRPHGEKLIPYECGMDPSGDTKVPFKIKFYLIALIFLVFDVEVVFIYPWAVVFKELSWFGFVEILIFVVLLFAAYLYAWSEGALQWE</sequence>
<dbReference type="InterPro" id="IPR000440">
    <property type="entry name" value="NADH_UbQ/plastoQ_OxRdtase_su3"/>
</dbReference>
<evidence type="ECO:0000256" key="1">
    <source>
        <dbReference type="ARBA" id="ARBA00004141"/>
    </source>
</evidence>
<dbReference type="PANTHER" id="PTHR11058">
    <property type="entry name" value="NADH-UBIQUINONE OXIDOREDUCTASE CHAIN 3"/>
    <property type="match status" value="1"/>
</dbReference>
<evidence type="ECO:0000256" key="7">
    <source>
        <dbReference type="HAMAP-Rule" id="MF_01394"/>
    </source>
</evidence>
<keyword evidence="7" id="KW-1003">Cell membrane</keyword>
<comment type="subcellular location">
    <subcellularLocation>
        <location evidence="7 8">Cell membrane</location>
        <topology evidence="7 8">Multi-pass membrane protein</topology>
    </subcellularLocation>
    <subcellularLocation>
        <location evidence="1">Membrane</location>
        <topology evidence="1">Multi-pass membrane protein</topology>
    </subcellularLocation>
</comment>
<comment type="subunit">
    <text evidence="7">NDH-1 is composed of 14 different subunits. Subunits NuoA, H, J, K, L, M, N constitute the membrane sector of the complex.</text>
</comment>
<dbReference type="Proteomes" id="UP000235731">
    <property type="component" value="Unassembled WGS sequence"/>
</dbReference>
<dbReference type="InterPro" id="IPR038430">
    <property type="entry name" value="NDAH_ubi_oxred_su3_sf"/>
</dbReference>
<keyword evidence="7 8" id="KW-0520">NAD</keyword>
<dbReference type="EC" id="7.1.1.-" evidence="7"/>
<keyword evidence="7" id="KW-1278">Translocase</keyword>
<protein>
    <recommendedName>
        <fullName evidence="7">NADH-quinone oxidoreductase subunit A</fullName>
        <ecNumber evidence="7">7.1.1.-</ecNumber>
    </recommendedName>
    <alternativeName>
        <fullName evidence="7">NADH dehydrogenase I subunit A</fullName>
    </alternativeName>
    <alternativeName>
        <fullName evidence="7">NDH-1 subunit A</fullName>
    </alternativeName>
    <alternativeName>
        <fullName evidence="7">NUO1</fullName>
    </alternativeName>
</protein>
<keyword evidence="7" id="KW-0830">Ubiquinone</keyword>
<proteinExistence type="inferred from homology"/>
<dbReference type="Gene3D" id="1.20.58.1610">
    <property type="entry name" value="NADH:ubiquinone/plastoquinone oxidoreductase, chain 3"/>
    <property type="match status" value="1"/>
</dbReference>
<feature type="transmembrane region" description="Helical" evidence="7">
    <location>
        <begin position="6"/>
        <end position="24"/>
    </location>
</feature>
<dbReference type="GO" id="GO:0030964">
    <property type="term" value="C:NADH dehydrogenase complex"/>
    <property type="evidence" value="ECO:0007669"/>
    <property type="project" value="TreeGrafter"/>
</dbReference>
<dbReference type="AlphaFoldDB" id="A0A2N7PKV8"/>
<dbReference type="GO" id="GO:0008137">
    <property type="term" value="F:NADH dehydrogenase (ubiquinone) activity"/>
    <property type="evidence" value="ECO:0007669"/>
    <property type="project" value="InterPro"/>
</dbReference>
<dbReference type="PANTHER" id="PTHR11058:SF9">
    <property type="entry name" value="NADH-UBIQUINONE OXIDOREDUCTASE CHAIN 3"/>
    <property type="match status" value="1"/>
</dbReference>